<proteinExistence type="predicted"/>
<reference evidence="3 4" key="1">
    <citation type="journal article" date="2018" name="PLoS Genet.">
        <title>Population sequencing reveals clonal diversity and ancestral inbreeding in the grapevine cultivar Chardonnay.</title>
        <authorList>
            <person name="Roach M.J."/>
            <person name="Johnson D.L."/>
            <person name="Bohlmann J."/>
            <person name="van Vuuren H.J."/>
            <person name="Jones S.J."/>
            <person name="Pretorius I.S."/>
            <person name="Schmidt S.A."/>
            <person name="Borneman A.R."/>
        </authorList>
    </citation>
    <scope>NUCLEOTIDE SEQUENCE [LARGE SCALE GENOMIC DNA]</scope>
    <source>
        <strain evidence="4">cv. Chardonnay</strain>
        <tissue evidence="3">Leaf</tissue>
    </source>
</reference>
<feature type="compositionally biased region" description="Low complexity" evidence="2">
    <location>
        <begin position="223"/>
        <end position="236"/>
    </location>
</feature>
<accession>A0A438IMG5</accession>
<feature type="coiled-coil region" evidence="1">
    <location>
        <begin position="435"/>
        <end position="532"/>
    </location>
</feature>
<dbReference type="Proteomes" id="UP000288805">
    <property type="component" value="Unassembled WGS sequence"/>
</dbReference>
<name>A0A438IMG5_VITVI</name>
<evidence type="ECO:0000256" key="2">
    <source>
        <dbReference type="SAM" id="MobiDB-lite"/>
    </source>
</evidence>
<dbReference type="AlphaFoldDB" id="A0A438IMG5"/>
<feature type="compositionally biased region" description="Low complexity" evidence="2">
    <location>
        <begin position="194"/>
        <end position="205"/>
    </location>
</feature>
<feature type="compositionally biased region" description="Low complexity" evidence="2">
    <location>
        <begin position="304"/>
        <end position="315"/>
    </location>
</feature>
<comment type="caution">
    <text evidence="3">The sequence shown here is derived from an EMBL/GenBank/DDBJ whole genome shotgun (WGS) entry which is preliminary data.</text>
</comment>
<sequence length="601" mass="66320">MLFNLDLSLLEVLFVYTIKKGKTDLFSLFAHIPFLQLVTNLPDSNKGGAKGHVLVKGLWAGLLEHPEREFSPNRSLTLPGTSKRGRLVEWVEKASFDRLNRRLPKFVVSGEHFMLKDLSFYERAREVDAKARHKHLDQRKEKRQEGTLRKAPGEKGRDSSPVVRPPATKEKKKKKTKKTIVQALRVVSPTPDLSSSSCRSGPSQSYNPASKPEETSGSPQLEPFRSGPSSSQPQPDFFSLRVAHEPEEVRDMNNLSCAERGGEGPMSATTRPDKASPNTTVAAQSEATGSGAAATVQTDAPGPSSTAAAQSSTIAFGNTPTAVETRGSEGVPNASIDEEALDEKSSPTAGVPPSWEEMMEMLKGVPCFTDAEAPSTRMSNFFPLTKRVSVNMGGDPPAFVVAGIRYMMRTREQLFKWLEVAEAMRTFISHHPGCIEELRSRLEKVEAELAAAQKVVADEAEQLSRAEEEKGVVRAKADTLKKENEALEGQVNEVGQENLQLKNEMDELRASLTAQKKETKTLQANLTAQKEEMEAGFTAQKKEIEVRFAAQKKEMETENQWQADEMYFFGYRCCMKKNGIMHDIPSLPFDEEDATPGGPSC</sequence>
<evidence type="ECO:0000256" key="1">
    <source>
        <dbReference type="SAM" id="Coils"/>
    </source>
</evidence>
<feature type="compositionally biased region" description="Basic and acidic residues" evidence="2">
    <location>
        <begin position="138"/>
        <end position="158"/>
    </location>
</feature>
<evidence type="ECO:0000313" key="4">
    <source>
        <dbReference type="Proteomes" id="UP000288805"/>
    </source>
</evidence>
<keyword evidence="1" id="KW-0175">Coiled coil</keyword>
<feature type="region of interest" description="Disordered" evidence="2">
    <location>
        <begin position="256"/>
        <end position="350"/>
    </location>
</feature>
<protein>
    <submittedName>
        <fullName evidence="3">Uncharacterized protein</fullName>
    </submittedName>
</protein>
<feature type="compositionally biased region" description="Polar residues" evidence="2">
    <location>
        <begin position="276"/>
        <end position="288"/>
    </location>
</feature>
<evidence type="ECO:0000313" key="3">
    <source>
        <dbReference type="EMBL" id="RVW97871.1"/>
    </source>
</evidence>
<gene>
    <name evidence="3" type="ORF">CK203_021199</name>
</gene>
<dbReference type="Gene3D" id="1.10.287.1490">
    <property type="match status" value="1"/>
</dbReference>
<feature type="region of interest" description="Disordered" evidence="2">
    <location>
        <begin position="131"/>
        <end position="236"/>
    </location>
</feature>
<organism evidence="3 4">
    <name type="scientific">Vitis vinifera</name>
    <name type="common">Grape</name>
    <dbReference type="NCBI Taxonomy" id="29760"/>
    <lineage>
        <taxon>Eukaryota</taxon>
        <taxon>Viridiplantae</taxon>
        <taxon>Streptophyta</taxon>
        <taxon>Embryophyta</taxon>
        <taxon>Tracheophyta</taxon>
        <taxon>Spermatophyta</taxon>
        <taxon>Magnoliopsida</taxon>
        <taxon>eudicotyledons</taxon>
        <taxon>Gunneridae</taxon>
        <taxon>Pentapetalae</taxon>
        <taxon>rosids</taxon>
        <taxon>Vitales</taxon>
        <taxon>Vitaceae</taxon>
        <taxon>Viteae</taxon>
        <taxon>Vitis</taxon>
    </lineage>
</organism>
<dbReference type="EMBL" id="QGNW01000097">
    <property type="protein sequence ID" value="RVW97871.1"/>
    <property type="molecule type" value="Genomic_DNA"/>
</dbReference>